<dbReference type="Proteomes" id="UP001515100">
    <property type="component" value="Unassembled WGS sequence"/>
</dbReference>
<proteinExistence type="predicted"/>
<comment type="caution">
    <text evidence="2">The sequence shown here is derived from an EMBL/GenBank/DDBJ whole genome shotgun (WGS) entry which is preliminary data.</text>
</comment>
<reference evidence="2" key="1">
    <citation type="submission" date="2019-09" db="EMBL/GenBank/DDBJ databases">
        <authorList>
            <person name="Li J."/>
        </authorList>
    </citation>
    <scope>NUCLEOTIDE SEQUENCE [LARGE SCALE GENOMIC DNA]</scope>
    <source>
        <strain evidence="2">NRBC 14897</strain>
    </source>
</reference>
<gene>
    <name evidence="2" type="ORF">ESP62_018070</name>
</gene>
<evidence type="ECO:0000313" key="3">
    <source>
        <dbReference type="Proteomes" id="UP001515100"/>
    </source>
</evidence>
<dbReference type="EMBL" id="SDPP02000006">
    <property type="protein sequence ID" value="KAA1372999.1"/>
    <property type="molecule type" value="Genomic_DNA"/>
</dbReference>
<feature type="coiled-coil region" evidence="1">
    <location>
        <begin position="53"/>
        <end position="80"/>
    </location>
</feature>
<evidence type="ECO:0000313" key="2">
    <source>
        <dbReference type="EMBL" id="KAA1372999.1"/>
    </source>
</evidence>
<sequence length="100" mass="11148">MAADLTYNSGDLETLGDQLGDLHGKLKDDGRLKELNKEEVGHNKVAEAIDDFVNDWDDKRNKLNDKVEALAKMASKSSEEFTKADLELAEALKQKPEDES</sequence>
<evidence type="ECO:0000256" key="1">
    <source>
        <dbReference type="SAM" id="Coils"/>
    </source>
</evidence>
<name>A0A641AKC5_9ACTN</name>
<protein>
    <submittedName>
        <fullName evidence="2">Uncharacterized protein</fullName>
    </submittedName>
</protein>
<dbReference type="AlphaFoldDB" id="A0A641AKC5"/>
<keyword evidence="1" id="KW-0175">Coiled coil</keyword>
<accession>A0A641AKC5</accession>
<dbReference type="OrthoDB" id="3790940at2"/>
<organism evidence="2 3">
    <name type="scientific">Aeromicrobium fastidiosum</name>
    <dbReference type="NCBI Taxonomy" id="52699"/>
    <lineage>
        <taxon>Bacteria</taxon>
        <taxon>Bacillati</taxon>
        <taxon>Actinomycetota</taxon>
        <taxon>Actinomycetes</taxon>
        <taxon>Propionibacteriales</taxon>
        <taxon>Nocardioidaceae</taxon>
        <taxon>Aeromicrobium</taxon>
    </lineage>
</organism>
<keyword evidence="3" id="KW-1185">Reference proteome</keyword>
<dbReference type="RefSeq" id="WP_129185292.1">
    <property type="nucleotide sequence ID" value="NZ_JAGIOG010000001.1"/>
</dbReference>